<dbReference type="OrthoDB" id="8229984at2"/>
<evidence type="ECO:0000259" key="1">
    <source>
        <dbReference type="Pfam" id="PF12680"/>
    </source>
</evidence>
<dbReference type="Proteomes" id="UP000193317">
    <property type="component" value="Unassembled WGS sequence"/>
</dbReference>
<feature type="domain" description="SnoaL-like" evidence="1">
    <location>
        <begin position="28"/>
        <end position="125"/>
    </location>
</feature>
<dbReference type="Gene3D" id="3.10.450.50">
    <property type="match status" value="1"/>
</dbReference>
<dbReference type="InterPro" id="IPR037401">
    <property type="entry name" value="SnoaL-like"/>
</dbReference>
<proteinExistence type="predicted"/>
<comment type="caution">
    <text evidence="2">The sequence shown here is derived from an EMBL/GenBank/DDBJ whole genome shotgun (WGS) entry which is preliminary data.</text>
</comment>
<keyword evidence="3" id="KW-1185">Reference proteome</keyword>
<accession>A0A1X2DNC4</accession>
<reference evidence="2 3" key="1">
    <citation type="submission" date="2016-01" db="EMBL/GenBank/DDBJ databases">
        <title>The new phylogeny of the genus Mycobacterium.</title>
        <authorList>
            <person name="Tarcisio F."/>
            <person name="Conor M."/>
            <person name="Antonella G."/>
            <person name="Elisabetta G."/>
            <person name="Giulia F.S."/>
            <person name="Sara T."/>
            <person name="Anna F."/>
            <person name="Clotilde B."/>
            <person name="Roberto B."/>
            <person name="Veronica D.S."/>
            <person name="Fabio R."/>
            <person name="Monica P."/>
            <person name="Olivier J."/>
            <person name="Enrico T."/>
            <person name="Nicola S."/>
        </authorList>
    </citation>
    <scope>NUCLEOTIDE SEQUENCE [LARGE SCALE GENOMIC DNA]</scope>
    <source>
        <strain evidence="2 3">DSM 44166</strain>
    </source>
</reference>
<gene>
    <name evidence="2" type="ORF">AWC27_12365</name>
</gene>
<sequence length="165" mass="17766">MARAWLVTVSAPKYGDGVNADVKSFLARFADFGDAPDPDKYEDLFDPAEGTVLHPGMAAPLHRDQVRAYMSTYLAGVPEFRFEIAHWAECDGTVFVEARNSGRPGGGDVLDWGTVYCVTLRGDRVLRGRAYGDRVPLLARLVPELTLAQAAALGTPAPGLDVGTD</sequence>
<name>A0A1X2DNC4_MYCSZ</name>
<organism evidence="2 3">
    <name type="scientific">Mycobacterium szulgai</name>
    <dbReference type="NCBI Taxonomy" id="1787"/>
    <lineage>
        <taxon>Bacteria</taxon>
        <taxon>Bacillati</taxon>
        <taxon>Actinomycetota</taxon>
        <taxon>Actinomycetes</taxon>
        <taxon>Mycobacteriales</taxon>
        <taxon>Mycobacteriaceae</taxon>
        <taxon>Mycobacterium</taxon>
    </lineage>
</organism>
<evidence type="ECO:0000313" key="2">
    <source>
        <dbReference type="EMBL" id="ORW89685.1"/>
    </source>
</evidence>
<evidence type="ECO:0000313" key="3">
    <source>
        <dbReference type="Proteomes" id="UP000193317"/>
    </source>
</evidence>
<protein>
    <recommendedName>
        <fullName evidence="1">SnoaL-like domain-containing protein</fullName>
    </recommendedName>
</protein>
<dbReference type="InterPro" id="IPR032710">
    <property type="entry name" value="NTF2-like_dom_sf"/>
</dbReference>
<dbReference type="EMBL" id="LQPW01000167">
    <property type="protein sequence ID" value="ORW89685.1"/>
    <property type="molecule type" value="Genomic_DNA"/>
</dbReference>
<dbReference type="SUPFAM" id="SSF54427">
    <property type="entry name" value="NTF2-like"/>
    <property type="match status" value="1"/>
</dbReference>
<dbReference type="AlphaFoldDB" id="A0A1X2DNC4"/>
<dbReference type="Pfam" id="PF12680">
    <property type="entry name" value="SnoaL_2"/>
    <property type="match status" value="1"/>
</dbReference>